<dbReference type="EMBL" id="KY348650">
    <property type="protein sequence ID" value="AQT19755.1"/>
    <property type="molecule type" value="mRNA"/>
</dbReference>
<sequence length="557" mass="64624">MDEFEYFIDEDNDENDSVESDSGISTGSSTNSISSFYEEPTNDMITEIVKEINSQNPIFIREMILFSINGILSKDTRLSSSALVFIWKLFKLTSSSDYPAVEKILFNCPELLSSIKLLIFDQDNSKGLDFYVGGVFHYASKSKIGCEQILEYSIDGLLEMIKSTSPPVVYYSFTCMHNILMNIPKSRELFNKNYDLSSLIQRLICPDEIFKSKLELITIDMLSRLATENDANKQLLFDKHVAHKCVRTLLESQTTKVLIVNGQLLRIMSTNGDCKSYLIQNPEFIDFLIGQCLQINNSYNCRVFWSIILNLSDKLLIEIGENKGKIIELINAMVKFVKDFRRFSISFEIVGLILCCLSNFSCHQEWVKDIIWKRGIQFTIVDFLKMERKSSSNYLSFNAIEACYRCLNHIIDKVSLTCIDFIQNNHFQIVSVLELLKIKKCEDDLHHKLICLSINDIKKMQSYSKEEVRNLLPPLRTWVILMRHILKIEFIKNPKGKSNRKVYQFMVKSIQNEVFKVLNFLRNKCLQKHQIRSQEDDEALKELMIHLNFLINLKETA</sequence>
<dbReference type="AlphaFoldDB" id="A0A1S6KMF0"/>
<reference evidence="2" key="2">
    <citation type="journal article" date="2017" name="Dev. Cell">
        <title>Antagonistic Self-Organizing Patterning Systems Control Maintenance and Regeneration of the Anteroposterior Axis in Planarians.</title>
        <authorList>
            <person name="Stuckemann T."/>
            <person name="Cleland J.P."/>
            <person name="Werner S."/>
            <person name="Thi-Kim Vu H."/>
            <person name="Bayersdorf R."/>
            <person name="Liu S.Y."/>
            <person name="Friedrich B."/>
            <person name="Julicher F."/>
            <person name="Rink J.C."/>
        </authorList>
    </citation>
    <scope>NUCLEOTIDE SEQUENCE</scope>
</reference>
<dbReference type="InterPro" id="IPR016024">
    <property type="entry name" value="ARM-type_fold"/>
</dbReference>
<dbReference type="SUPFAM" id="SSF48371">
    <property type="entry name" value="ARM repeat"/>
    <property type="match status" value="1"/>
</dbReference>
<protein>
    <submittedName>
        <fullName evidence="2">Uncharacterized protein</fullName>
    </submittedName>
</protein>
<reference evidence="2" key="1">
    <citation type="submission" date="2016-12" db="EMBL/GenBank/DDBJ databases">
        <authorList>
            <person name="Song W.-J."/>
            <person name="Kurnit D.M."/>
        </authorList>
    </citation>
    <scope>NUCLEOTIDE SEQUENCE</scope>
</reference>
<dbReference type="Gene3D" id="1.25.10.10">
    <property type="entry name" value="Leucine-rich Repeat Variant"/>
    <property type="match status" value="1"/>
</dbReference>
<feature type="region of interest" description="Disordered" evidence="1">
    <location>
        <begin position="12"/>
        <end position="34"/>
    </location>
</feature>
<dbReference type="InterPro" id="IPR011989">
    <property type="entry name" value="ARM-like"/>
</dbReference>
<evidence type="ECO:0000313" key="2">
    <source>
        <dbReference type="EMBL" id="AQT19755.1"/>
    </source>
</evidence>
<organism evidence="2">
    <name type="scientific">Schmidtea mediterranea</name>
    <name type="common">Freshwater planarian flatworm</name>
    <dbReference type="NCBI Taxonomy" id="79327"/>
    <lineage>
        <taxon>Eukaryota</taxon>
        <taxon>Metazoa</taxon>
        <taxon>Spiralia</taxon>
        <taxon>Lophotrochozoa</taxon>
        <taxon>Platyhelminthes</taxon>
        <taxon>Rhabditophora</taxon>
        <taxon>Seriata</taxon>
        <taxon>Tricladida</taxon>
        <taxon>Continenticola</taxon>
        <taxon>Geoplanoidea</taxon>
        <taxon>Dugesiidae</taxon>
        <taxon>Schmidtea</taxon>
    </lineage>
</organism>
<evidence type="ECO:0000256" key="1">
    <source>
        <dbReference type="SAM" id="MobiDB-lite"/>
    </source>
</evidence>
<feature type="compositionally biased region" description="Low complexity" evidence="1">
    <location>
        <begin position="20"/>
        <end position="34"/>
    </location>
</feature>
<name>A0A1S6KMF0_SCHMD</name>
<proteinExistence type="evidence at transcript level"/>
<accession>A0A1S6KMF0</accession>